<comment type="caution">
    <text evidence="1">The sequence shown here is derived from an EMBL/GenBank/DDBJ whole genome shotgun (WGS) entry which is preliminary data.</text>
</comment>
<evidence type="ECO:0000313" key="2">
    <source>
        <dbReference type="Proteomes" id="UP001328107"/>
    </source>
</evidence>
<gene>
    <name evidence="1" type="ORF">PMAYCL1PPCAC_08286</name>
</gene>
<feature type="non-terminal residue" evidence="1">
    <location>
        <position position="1"/>
    </location>
</feature>
<dbReference type="Proteomes" id="UP001328107">
    <property type="component" value="Unassembled WGS sequence"/>
</dbReference>
<evidence type="ECO:0000313" key="1">
    <source>
        <dbReference type="EMBL" id="GMR38091.1"/>
    </source>
</evidence>
<feature type="non-terminal residue" evidence="1">
    <location>
        <position position="87"/>
    </location>
</feature>
<organism evidence="1 2">
    <name type="scientific">Pristionchus mayeri</name>
    <dbReference type="NCBI Taxonomy" id="1317129"/>
    <lineage>
        <taxon>Eukaryota</taxon>
        <taxon>Metazoa</taxon>
        <taxon>Ecdysozoa</taxon>
        <taxon>Nematoda</taxon>
        <taxon>Chromadorea</taxon>
        <taxon>Rhabditida</taxon>
        <taxon>Rhabditina</taxon>
        <taxon>Diplogasteromorpha</taxon>
        <taxon>Diplogasteroidea</taxon>
        <taxon>Neodiplogasteridae</taxon>
        <taxon>Pristionchus</taxon>
    </lineage>
</organism>
<protein>
    <submittedName>
        <fullName evidence="1">Uncharacterized protein</fullName>
    </submittedName>
</protein>
<name>A0AAN5CDX5_9BILA</name>
<proteinExistence type="predicted"/>
<accession>A0AAN5CDX5</accession>
<keyword evidence="2" id="KW-1185">Reference proteome</keyword>
<sequence>TMYENSDPKVPKLIINLFKQKEVKSAEVSPPLDYFSHLIDSNVTIAYDPAPPTIRGCNEEKKKKRKRLSEVDNLKRDEGVQRFSEEL</sequence>
<dbReference type="EMBL" id="BTRK01000002">
    <property type="protein sequence ID" value="GMR38091.1"/>
    <property type="molecule type" value="Genomic_DNA"/>
</dbReference>
<dbReference type="AlphaFoldDB" id="A0AAN5CDX5"/>
<reference evidence="2" key="1">
    <citation type="submission" date="2022-10" db="EMBL/GenBank/DDBJ databases">
        <title>Genome assembly of Pristionchus species.</title>
        <authorList>
            <person name="Yoshida K."/>
            <person name="Sommer R.J."/>
        </authorList>
    </citation>
    <scope>NUCLEOTIDE SEQUENCE [LARGE SCALE GENOMIC DNA]</scope>
    <source>
        <strain evidence="2">RS5460</strain>
    </source>
</reference>